<evidence type="ECO:0000313" key="2">
    <source>
        <dbReference type="EMBL" id="MBB4079316.1"/>
    </source>
</evidence>
<sequence length="58" mass="6448">MSEIKQAGFKGYVLMGSFIALLLFVILVIYLYKANQAFVPEQPELYGYLSTTLQAPSA</sequence>
<reference evidence="2 3" key="1">
    <citation type="submission" date="2020-08" db="EMBL/GenBank/DDBJ databases">
        <title>Genomic Encyclopedia of Type Strains, Phase IV (KMG-IV): sequencing the most valuable type-strain genomes for metagenomic binning, comparative biology and taxonomic classification.</title>
        <authorList>
            <person name="Goeker M."/>
        </authorList>
    </citation>
    <scope>NUCLEOTIDE SEQUENCE [LARGE SCALE GENOMIC DNA]</scope>
    <source>
        <strain evidence="2 3">DSM 105137</strain>
    </source>
</reference>
<dbReference type="EMBL" id="JACIFF010000004">
    <property type="protein sequence ID" value="MBB4079316.1"/>
    <property type="molecule type" value="Genomic_DNA"/>
</dbReference>
<gene>
    <name evidence="2" type="ORF">GGR28_001936</name>
</gene>
<keyword evidence="1" id="KW-0472">Membrane</keyword>
<keyword evidence="1" id="KW-0812">Transmembrane</keyword>
<feature type="transmembrane region" description="Helical" evidence="1">
    <location>
        <begin position="12"/>
        <end position="32"/>
    </location>
</feature>
<organism evidence="2 3">
    <name type="scientific">Neolewinella aquimaris</name>
    <dbReference type="NCBI Taxonomy" id="1835722"/>
    <lineage>
        <taxon>Bacteria</taxon>
        <taxon>Pseudomonadati</taxon>
        <taxon>Bacteroidota</taxon>
        <taxon>Saprospiria</taxon>
        <taxon>Saprospirales</taxon>
        <taxon>Lewinellaceae</taxon>
        <taxon>Neolewinella</taxon>
    </lineage>
</organism>
<dbReference type="RefSeq" id="WP_183495566.1">
    <property type="nucleotide sequence ID" value="NZ_JACIFF010000004.1"/>
</dbReference>
<keyword evidence="1" id="KW-1133">Transmembrane helix</keyword>
<dbReference type="AlphaFoldDB" id="A0A840EEE6"/>
<name>A0A840EEE6_9BACT</name>
<accession>A0A840EEE6</accession>
<keyword evidence="3" id="KW-1185">Reference proteome</keyword>
<evidence type="ECO:0000256" key="1">
    <source>
        <dbReference type="SAM" id="Phobius"/>
    </source>
</evidence>
<evidence type="ECO:0000313" key="3">
    <source>
        <dbReference type="Proteomes" id="UP000576209"/>
    </source>
</evidence>
<comment type="caution">
    <text evidence="2">The sequence shown here is derived from an EMBL/GenBank/DDBJ whole genome shotgun (WGS) entry which is preliminary data.</text>
</comment>
<proteinExistence type="predicted"/>
<protein>
    <submittedName>
        <fullName evidence="2">Uncharacterized protein</fullName>
    </submittedName>
</protein>
<dbReference type="Proteomes" id="UP000576209">
    <property type="component" value="Unassembled WGS sequence"/>
</dbReference>